<reference evidence="2 3" key="1">
    <citation type="submission" date="2023-01" db="EMBL/GenBank/DDBJ databases">
        <authorList>
            <person name="Kreplak J."/>
        </authorList>
    </citation>
    <scope>NUCLEOTIDE SEQUENCE [LARGE SCALE GENOMIC DNA]</scope>
</reference>
<accession>A0AAV0ZZJ7</accession>
<organism evidence="2 3">
    <name type="scientific">Vicia faba</name>
    <name type="common">Broad bean</name>
    <name type="synonym">Faba vulgaris</name>
    <dbReference type="NCBI Taxonomy" id="3906"/>
    <lineage>
        <taxon>Eukaryota</taxon>
        <taxon>Viridiplantae</taxon>
        <taxon>Streptophyta</taxon>
        <taxon>Embryophyta</taxon>
        <taxon>Tracheophyta</taxon>
        <taxon>Spermatophyta</taxon>
        <taxon>Magnoliopsida</taxon>
        <taxon>eudicotyledons</taxon>
        <taxon>Gunneridae</taxon>
        <taxon>Pentapetalae</taxon>
        <taxon>rosids</taxon>
        <taxon>fabids</taxon>
        <taxon>Fabales</taxon>
        <taxon>Fabaceae</taxon>
        <taxon>Papilionoideae</taxon>
        <taxon>50 kb inversion clade</taxon>
        <taxon>NPAAA clade</taxon>
        <taxon>Hologalegina</taxon>
        <taxon>IRL clade</taxon>
        <taxon>Fabeae</taxon>
        <taxon>Vicia</taxon>
    </lineage>
</organism>
<feature type="compositionally biased region" description="Polar residues" evidence="1">
    <location>
        <begin position="1"/>
        <end position="13"/>
    </location>
</feature>
<dbReference type="Proteomes" id="UP001157006">
    <property type="component" value="Chromosome 3"/>
</dbReference>
<proteinExistence type="predicted"/>
<name>A0AAV0ZZJ7_VICFA</name>
<protein>
    <submittedName>
        <fullName evidence="2">Uncharacterized protein</fullName>
    </submittedName>
</protein>
<evidence type="ECO:0000256" key="1">
    <source>
        <dbReference type="SAM" id="MobiDB-lite"/>
    </source>
</evidence>
<evidence type="ECO:0000313" key="3">
    <source>
        <dbReference type="Proteomes" id="UP001157006"/>
    </source>
</evidence>
<evidence type="ECO:0000313" key="2">
    <source>
        <dbReference type="EMBL" id="CAI8603719.1"/>
    </source>
</evidence>
<dbReference type="EMBL" id="OX451738">
    <property type="protein sequence ID" value="CAI8603719.1"/>
    <property type="molecule type" value="Genomic_DNA"/>
</dbReference>
<keyword evidence="3" id="KW-1185">Reference proteome</keyword>
<feature type="region of interest" description="Disordered" evidence="1">
    <location>
        <begin position="1"/>
        <end position="41"/>
    </location>
</feature>
<gene>
    <name evidence="2" type="ORF">VFH_III099160</name>
</gene>
<sequence length="106" mass="12399">MSSNQPSILSVNQKGKRKFSSSNPLPQIRKKNTSKVQASKETFDTHGKIKRYVKDLLNKPIEDEYYGYSFVECDLKVSILKLFQHHKLLKFIGLKRKFNLDHVKVF</sequence>
<dbReference type="AlphaFoldDB" id="A0AAV0ZZJ7"/>